<feature type="compositionally biased region" description="Pro residues" evidence="1">
    <location>
        <begin position="417"/>
        <end position="431"/>
    </location>
</feature>
<dbReference type="Gene3D" id="1.20.120.1630">
    <property type="match status" value="1"/>
</dbReference>
<evidence type="ECO:0000256" key="2">
    <source>
        <dbReference type="SAM" id="Phobius"/>
    </source>
</evidence>
<evidence type="ECO:0000256" key="1">
    <source>
        <dbReference type="SAM" id="MobiDB-lite"/>
    </source>
</evidence>
<feature type="transmembrane region" description="Helical" evidence="2">
    <location>
        <begin position="36"/>
        <end position="57"/>
    </location>
</feature>
<dbReference type="AlphaFoldDB" id="A0A2A9EYP9"/>
<comment type="caution">
    <text evidence="3">The sequence shown here is derived from an EMBL/GenBank/DDBJ whole genome shotgun (WGS) entry which is preliminary data.</text>
</comment>
<evidence type="ECO:0000313" key="4">
    <source>
        <dbReference type="Proteomes" id="UP000224130"/>
    </source>
</evidence>
<proteinExistence type="predicted"/>
<keyword evidence="4" id="KW-1185">Reference proteome</keyword>
<keyword evidence="2" id="KW-1133">Transmembrane helix</keyword>
<feature type="transmembrane region" description="Helical" evidence="2">
    <location>
        <begin position="182"/>
        <end position="203"/>
    </location>
</feature>
<keyword evidence="2" id="KW-0812">Transmembrane</keyword>
<name>A0A2A9EYP9_9MICO</name>
<feature type="transmembrane region" description="Helical" evidence="2">
    <location>
        <begin position="258"/>
        <end position="275"/>
    </location>
</feature>
<gene>
    <name evidence="3" type="ORF">ATJ88_2599</name>
</gene>
<dbReference type="RefSeq" id="WP_098464177.1">
    <property type="nucleotide sequence ID" value="NZ_PDJJ01000001.1"/>
</dbReference>
<feature type="region of interest" description="Disordered" evidence="1">
    <location>
        <begin position="402"/>
        <end position="431"/>
    </location>
</feature>
<feature type="transmembrane region" description="Helical" evidence="2">
    <location>
        <begin position="100"/>
        <end position="119"/>
    </location>
</feature>
<accession>A0A2A9EYP9</accession>
<dbReference type="EMBL" id="PDJJ01000001">
    <property type="protein sequence ID" value="PFG43883.1"/>
    <property type="molecule type" value="Genomic_DNA"/>
</dbReference>
<feature type="transmembrane region" description="Helical" evidence="2">
    <location>
        <begin position="6"/>
        <end position="24"/>
    </location>
</feature>
<keyword evidence="3" id="KW-0808">Transferase</keyword>
<keyword evidence="3" id="KW-0489">Methyltransferase</keyword>
<feature type="transmembrane region" description="Helical" evidence="2">
    <location>
        <begin position="233"/>
        <end position="252"/>
    </location>
</feature>
<sequence>MTDPVVVRGAALALPVLLLVALVAHRRPTERDLAAAVLATAWSAAALAPLNLVATRLGWWTFDAEGAVWRGLPVDLWWSWALLWGVVPALALRVAHPVPVVAALVWVDLLLMPAADPVVRLGDRWLVGEAVGIGAALLPAVLLARWTLGRRHLALRAWAQAACAGALLVALPVLAAGTTPRWPAPVTAVGIQVALLVCLPGLAAMRELARTGGGTPLPYDPPRRLVDTGPYAYVRNPMQLTVALLFAVLAATFGDARLVIGTVVAVGYSAGLAAWHEGAQLRRRFGDGWEEYVTAVPSWRPRWRPVPPREPAVLWVAADCGTCRGVARWLLARRPVGLDLRPAAGHPDVLWRLTYEHAGTRAQGVRAFARALGHLHLGWAVTGWTLDLPVMSHFAQLGTDAFGAGPRPSRTTATCPPLSPPAPPGRPAAGW</sequence>
<dbReference type="GO" id="GO:0008168">
    <property type="term" value="F:methyltransferase activity"/>
    <property type="evidence" value="ECO:0007669"/>
    <property type="project" value="UniProtKB-KW"/>
</dbReference>
<feature type="transmembrane region" description="Helical" evidence="2">
    <location>
        <begin position="125"/>
        <end position="145"/>
    </location>
</feature>
<reference evidence="3 4" key="1">
    <citation type="submission" date="2017-10" db="EMBL/GenBank/DDBJ databases">
        <title>Sequencing the genomes of 1000 actinobacteria strains.</title>
        <authorList>
            <person name="Klenk H.-P."/>
        </authorList>
    </citation>
    <scope>NUCLEOTIDE SEQUENCE [LARGE SCALE GENOMIC DNA]</scope>
    <source>
        <strain evidence="3 4">DSM 21863</strain>
    </source>
</reference>
<organism evidence="3 4">
    <name type="scientific">Isoptericola jiangsuensis</name>
    <dbReference type="NCBI Taxonomy" id="548579"/>
    <lineage>
        <taxon>Bacteria</taxon>
        <taxon>Bacillati</taxon>
        <taxon>Actinomycetota</taxon>
        <taxon>Actinomycetes</taxon>
        <taxon>Micrococcales</taxon>
        <taxon>Promicromonosporaceae</taxon>
        <taxon>Isoptericola</taxon>
    </lineage>
</organism>
<evidence type="ECO:0000313" key="3">
    <source>
        <dbReference type="EMBL" id="PFG43883.1"/>
    </source>
</evidence>
<dbReference type="OrthoDB" id="941586at2"/>
<dbReference type="Proteomes" id="UP000224130">
    <property type="component" value="Unassembled WGS sequence"/>
</dbReference>
<protein>
    <submittedName>
        <fullName evidence="3">Protein-S-isoprenylcysteine O-methyltransferase Ste14</fullName>
    </submittedName>
</protein>
<keyword evidence="2" id="KW-0472">Membrane</keyword>
<feature type="transmembrane region" description="Helical" evidence="2">
    <location>
        <begin position="77"/>
        <end position="95"/>
    </location>
</feature>
<dbReference type="GO" id="GO:0032259">
    <property type="term" value="P:methylation"/>
    <property type="evidence" value="ECO:0007669"/>
    <property type="project" value="UniProtKB-KW"/>
</dbReference>
<feature type="transmembrane region" description="Helical" evidence="2">
    <location>
        <begin position="157"/>
        <end position="176"/>
    </location>
</feature>